<organism evidence="7 8">
    <name type="scientific">Bacteroides faecium</name>
    <dbReference type="NCBI Taxonomy" id="2715212"/>
    <lineage>
        <taxon>Bacteria</taxon>
        <taxon>Pseudomonadati</taxon>
        <taxon>Bacteroidota</taxon>
        <taxon>Bacteroidia</taxon>
        <taxon>Bacteroidales</taxon>
        <taxon>Bacteroidaceae</taxon>
        <taxon>Bacteroides</taxon>
    </lineage>
</organism>
<dbReference type="Pfam" id="PF13715">
    <property type="entry name" value="CarbopepD_reg_2"/>
    <property type="match status" value="1"/>
</dbReference>
<dbReference type="KEGG" id="bfc:BacF7301_11040"/>
<keyword evidence="4" id="KW-0812">Transmembrane</keyword>
<feature type="domain" description="Secretin/TonB short N-terminal" evidence="5">
    <location>
        <begin position="57"/>
        <end position="104"/>
    </location>
</feature>
<evidence type="ECO:0000313" key="7">
    <source>
        <dbReference type="EMBL" id="QIU94642.1"/>
    </source>
</evidence>
<keyword evidence="7" id="KW-0675">Receptor</keyword>
<evidence type="ECO:0000256" key="4">
    <source>
        <dbReference type="PROSITE-ProRule" id="PRU01360"/>
    </source>
</evidence>
<keyword evidence="8" id="KW-1185">Reference proteome</keyword>
<dbReference type="SUPFAM" id="SSF56935">
    <property type="entry name" value="Porins"/>
    <property type="match status" value="1"/>
</dbReference>
<evidence type="ECO:0000256" key="1">
    <source>
        <dbReference type="ARBA" id="ARBA00022448"/>
    </source>
</evidence>
<dbReference type="FunFam" id="2.60.40.1120:FF:000003">
    <property type="entry name" value="Outer membrane protein Omp121"/>
    <property type="match status" value="1"/>
</dbReference>
<dbReference type="InterPro" id="IPR037066">
    <property type="entry name" value="Plug_dom_sf"/>
</dbReference>
<proteinExistence type="inferred from homology"/>
<keyword evidence="2 4" id="KW-0472">Membrane</keyword>
<dbReference type="RefSeq" id="WP_167962750.1">
    <property type="nucleotide sequence ID" value="NZ_CP050831.1"/>
</dbReference>
<dbReference type="NCBIfam" id="TIGR04056">
    <property type="entry name" value="OMP_RagA_SusC"/>
    <property type="match status" value="1"/>
</dbReference>
<dbReference type="Pfam" id="PF07660">
    <property type="entry name" value="STN"/>
    <property type="match status" value="1"/>
</dbReference>
<evidence type="ECO:0000256" key="2">
    <source>
        <dbReference type="ARBA" id="ARBA00023136"/>
    </source>
</evidence>
<protein>
    <submittedName>
        <fullName evidence="7">TonB-dependent receptor</fullName>
    </submittedName>
</protein>
<keyword evidence="3 4" id="KW-0998">Cell outer membrane</keyword>
<dbReference type="InterPro" id="IPR023997">
    <property type="entry name" value="TonB-dep_OMP_SusC/RagA_CS"/>
</dbReference>
<evidence type="ECO:0000259" key="6">
    <source>
        <dbReference type="Pfam" id="PF07715"/>
    </source>
</evidence>
<gene>
    <name evidence="7" type="ORF">BacF7301_11040</name>
</gene>
<dbReference type="Gene3D" id="2.60.40.1120">
    <property type="entry name" value="Carboxypeptidase-like, regulatory domain"/>
    <property type="match status" value="1"/>
</dbReference>
<dbReference type="Gene3D" id="2.170.130.10">
    <property type="entry name" value="TonB-dependent receptor, plug domain"/>
    <property type="match status" value="1"/>
</dbReference>
<accession>A0A6H0KMP1</accession>
<name>A0A6H0KMP1_9BACE</name>
<feature type="domain" description="TonB-dependent receptor plug" evidence="6">
    <location>
        <begin position="210"/>
        <end position="318"/>
    </location>
</feature>
<dbReference type="AlphaFoldDB" id="A0A6H0KMP1"/>
<dbReference type="NCBIfam" id="TIGR04057">
    <property type="entry name" value="SusC_RagA_signa"/>
    <property type="match status" value="1"/>
</dbReference>
<dbReference type="InterPro" id="IPR023996">
    <property type="entry name" value="TonB-dep_OMP_SusC/RagA"/>
</dbReference>
<dbReference type="InterPro" id="IPR011662">
    <property type="entry name" value="Secretin/TonB_short_N"/>
</dbReference>
<reference evidence="7 8" key="1">
    <citation type="submission" date="2020-03" db="EMBL/GenBank/DDBJ databases">
        <title>Genomic analysis of Bacteroides faecium CBA7301.</title>
        <authorList>
            <person name="Kim J."/>
            <person name="Roh S.W."/>
        </authorList>
    </citation>
    <scope>NUCLEOTIDE SEQUENCE [LARGE SCALE GENOMIC DNA]</scope>
    <source>
        <strain evidence="7 8">CBA7301</strain>
    </source>
</reference>
<evidence type="ECO:0000259" key="5">
    <source>
        <dbReference type="Pfam" id="PF07660"/>
    </source>
</evidence>
<dbReference type="InterPro" id="IPR008969">
    <property type="entry name" value="CarboxyPept-like_regulatory"/>
</dbReference>
<dbReference type="PROSITE" id="PS52016">
    <property type="entry name" value="TONB_DEPENDENT_REC_3"/>
    <property type="match status" value="1"/>
</dbReference>
<dbReference type="Proteomes" id="UP000501780">
    <property type="component" value="Chromosome"/>
</dbReference>
<keyword evidence="4" id="KW-1134">Transmembrane beta strand</keyword>
<keyword evidence="1 4" id="KW-0813">Transport</keyword>
<dbReference type="FunFam" id="2.170.130.10:FF:000003">
    <property type="entry name" value="SusC/RagA family TonB-linked outer membrane protein"/>
    <property type="match status" value="1"/>
</dbReference>
<dbReference type="EMBL" id="CP050831">
    <property type="protein sequence ID" value="QIU94642.1"/>
    <property type="molecule type" value="Genomic_DNA"/>
</dbReference>
<comment type="similarity">
    <text evidence="4">Belongs to the TonB-dependent receptor family.</text>
</comment>
<dbReference type="InterPro" id="IPR012910">
    <property type="entry name" value="Plug_dom"/>
</dbReference>
<evidence type="ECO:0000256" key="3">
    <source>
        <dbReference type="ARBA" id="ARBA00023237"/>
    </source>
</evidence>
<comment type="subcellular location">
    <subcellularLocation>
        <location evidence="4">Cell outer membrane</location>
        <topology evidence="4">Multi-pass membrane protein</topology>
    </subcellularLocation>
</comment>
<evidence type="ECO:0000313" key="8">
    <source>
        <dbReference type="Proteomes" id="UP000501780"/>
    </source>
</evidence>
<dbReference type="InterPro" id="IPR039426">
    <property type="entry name" value="TonB-dep_rcpt-like"/>
</dbReference>
<sequence length="1132" mass="126117">MRKLLSLHCGVRYIRYIVLVLLFYPLTVLGAQGHITVKGQSITIKEAIMLIEKNSNYVFFYNAADLKNIRLKNINCSGTIDKVLNEVFANTGISYLIQGNDVVLKVSKAESTQQVKKTEIVGVVTDARTGESIIGASVAIVGSATGVITDMDGKFVLQASPKDVLRISYVGYTAKEVKVGNKKVLAIDLSEDAQALDEVVVTAYGTGQKKASMVGSVQAIRPAELKVPSTNLSNSFAGRLSGVVAVQRSGRPGADGSDFWIRGISTLSQATSPLIIIDGVQVSSADLNALDPEVIDGFSILKDATATAMYGTRGANGVMIVTTKSGQNLDKPIINFRVEGQVSQPTKTPKFVDGATYMELFNEAVKNDGSPDVLYSQDKINGTRMKLNPYVFPDVDWYDEMFNNVAFNEKVNFNIRGGGKKIDYFSSISVNHESGMLKNRSKDFFSYNNNIDVMRYAFQNNINAYLSKTSKLSVRLNVQLRDLREPNRGIDDIFADAMNSSPVEAPVFYEPDGTTSHVKWGTTDRLITAYQGNPVAQLATGYNDTFESTVIAALEFEQKLDFLTKGLRFKALGTFKNWSKSVNKYSAEWNKYLLGSYEQNEDGSYSYTTNRVGNEVSTDLNNTIATAGDRRIYLEAMVDYNRTFGKHDVNAMLLYNQDELVNNVPSGDTGSQRLISSLPKRKQGLAGRLSYAYDGKYMAEVNMGYNGSENFAKGHRWGFFPSIALGYNISEESFFEPLRKVVTSMKLRGSWGLVGNDQIGGERFIYMPMINLSGMGFTTGIDQNYGLDGPVYTRYENTNITWEVGEKINLGIDLQLLNSLNIVVDVFRETRRDIFQKKGTIPTYLGTGKTDVFGNLAEMKNQGLDLSIDYNKAFSKDFYMNFKGTFTYAHNEITKYDEAPKYAFQSKVGQSANVNQGYLSNGLFLDEAEIDRYNQQMGSTLGAGDIKYLNVSNMHGYGDDIVDVDDWTWIGNPTVPEIVYGFGPSFKYKNWDFSFFFQGVAKTSLFMSGFHPFGDNSLRNVLQFVADDRWSPTNQNVDAKYPRLTRKTSLNNTNPGSSGRTSDYWMRDGSFLKLKNMEIGYTFKRMRFYVSGSNLLTFSKFDLWDPEQGGGSGLKYPTQRVFNVGFQMTFNN</sequence>
<dbReference type="GO" id="GO:0009279">
    <property type="term" value="C:cell outer membrane"/>
    <property type="evidence" value="ECO:0007669"/>
    <property type="project" value="UniProtKB-SubCell"/>
</dbReference>
<dbReference type="Pfam" id="PF07715">
    <property type="entry name" value="Plug"/>
    <property type="match status" value="1"/>
</dbReference>
<dbReference type="SUPFAM" id="SSF49464">
    <property type="entry name" value="Carboxypeptidase regulatory domain-like"/>
    <property type="match status" value="1"/>
</dbReference>